<evidence type="ECO:0000313" key="2">
    <source>
        <dbReference type="EMBL" id="JAV92787.1"/>
    </source>
</evidence>
<dbReference type="AlphaFoldDB" id="A0A1Y1NAZ0"/>
<evidence type="ECO:0000256" key="1">
    <source>
        <dbReference type="SAM" id="Phobius"/>
    </source>
</evidence>
<organism evidence="2">
    <name type="scientific">Photinus pyralis</name>
    <name type="common">Common eastern firefly</name>
    <name type="synonym">Lampyris pyralis</name>
    <dbReference type="NCBI Taxonomy" id="7054"/>
    <lineage>
        <taxon>Eukaryota</taxon>
        <taxon>Metazoa</taxon>
        <taxon>Ecdysozoa</taxon>
        <taxon>Arthropoda</taxon>
        <taxon>Hexapoda</taxon>
        <taxon>Insecta</taxon>
        <taxon>Pterygota</taxon>
        <taxon>Neoptera</taxon>
        <taxon>Endopterygota</taxon>
        <taxon>Coleoptera</taxon>
        <taxon>Polyphaga</taxon>
        <taxon>Elateriformia</taxon>
        <taxon>Elateroidea</taxon>
        <taxon>Lampyridae</taxon>
        <taxon>Lampyrinae</taxon>
        <taxon>Photinus</taxon>
    </lineage>
</organism>
<feature type="transmembrane region" description="Helical" evidence="1">
    <location>
        <begin position="107"/>
        <end position="125"/>
    </location>
</feature>
<protein>
    <submittedName>
        <fullName evidence="2">Uncharacterized protein</fullName>
    </submittedName>
</protein>
<keyword evidence="1" id="KW-0812">Transmembrane</keyword>
<proteinExistence type="predicted"/>
<name>A0A1Y1NAZ0_PHOPY</name>
<dbReference type="EMBL" id="GEZM01013063">
    <property type="protein sequence ID" value="JAV92787.1"/>
    <property type="molecule type" value="Transcribed_RNA"/>
</dbReference>
<reference evidence="2" key="1">
    <citation type="journal article" date="2016" name="Sci. Rep.">
        <title>Molecular characterization of firefly nuptial gifts: a multi-omics approach sheds light on postcopulatory sexual selection.</title>
        <authorList>
            <person name="Al-Wathiqui N."/>
            <person name="Fallon T.R."/>
            <person name="South A."/>
            <person name="Weng J.K."/>
            <person name="Lewis S.M."/>
        </authorList>
    </citation>
    <scope>NUCLEOTIDE SEQUENCE</scope>
</reference>
<keyword evidence="1" id="KW-0472">Membrane</keyword>
<accession>A0A1Y1NAZ0</accession>
<sequence length="129" mass="14311">MPEKKRAMQRLYTSFENTATTVNISSGRISPMTHFFRPKRLDRYPMGSAAASTPSPSIDPTHDDSSLVRWKEVAFDSSCGSTGDVQLIDTPNVTGPRQNVANNIFNFPIKGIALLFTVWVILRVLPALE</sequence>
<keyword evidence="1" id="KW-1133">Transmembrane helix</keyword>